<dbReference type="GO" id="GO:0030894">
    <property type="term" value="C:replisome"/>
    <property type="evidence" value="ECO:0007669"/>
    <property type="project" value="TreeGrafter"/>
</dbReference>
<evidence type="ECO:0000256" key="12">
    <source>
        <dbReference type="ARBA" id="ARBA00023172"/>
    </source>
</evidence>
<evidence type="ECO:0000256" key="13">
    <source>
        <dbReference type="ARBA" id="ARBA00023204"/>
    </source>
</evidence>
<dbReference type="InterPro" id="IPR014001">
    <property type="entry name" value="Helicase_ATP-bd"/>
</dbReference>
<dbReference type="GO" id="GO:0016787">
    <property type="term" value="F:hydrolase activity"/>
    <property type="evidence" value="ECO:0007669"/>
    <property type="project" value="UniProtKB-KW"/>
</dbReference>
<feature type="domain" description="Helicase ATP-binding" evidence="18">
    <location>
        <begin position="28"/>
        <end position="197"/>
    </location>
</feature>
<dbReference type="SMART" id="SM00956">
    <property type="entry name" value="RQC"/>
    <property type="match status" value="1"/>
</dbReference>
<dbReference type="Pfam" id="PF00271">
    <property type="entry name" value="Helicase_C"/>
    <property type="match status" value="1"/>
</dbReference>
<evidence type="ECO:0000256" key="4">
    <source>
        <dbReference type="ARBA" id="ARBA00022723"/>
    </source>
</evidence>
<keyword evidence="5" id="KW-0547">Nucleotide-binding</keyword>
<evidence type="ECO:0000256" key="11">
    <source>
        <dbReference type="ARBA" id="ARBA00023125"/>
    </source>
</evidence>
<dbReference type="PROSITE" id="PS50967">
    <property type="entry name" value="HRDC"/>
    <property type="match status" value="1"/>
</dbReference>
<dbReference type="PROSITE" id="PS51192">
    <property type="entry name" value="HELICASE_ATP_BIND_1"/>
    <property type="match status" value="1"/>
</dbReference>
<proteinExistence type="inferred from homology"/>
<dbReference type="GO" id="GO:0005737">
    <property type="term" value="C:cytoplasm"/>
    <property type="evidence" value="ECO:0007669"/>
    <property type="project" value="TreeGrafter"/>
</dbReference>
<dbReference type="InterPro" id="IPR032284">
    <property type="entry name" value="RecQ_Zn-bd"/>
</dbReference>
<dbReference type="Pfam" id="PF16124">
    <property type="entry name" value="RecQ_Zn_bind"/>
    <property type="match status" value="1"/>
</dbReference>
<evidence type="ECO:0000313" key="20">
    <source>
        <dbReference type="EMBL" id="MBL4933991.1"/>
    </source>
</evidence>
<dbReference type="CDD" id="cd17920">
    <property type="entry name" value="DEXHc_RecQ"/>
    <property type="match status" value="1"/>
</dbReference>
<dbReference type="GO" id="GO:0006260">
    <property type="term" value="P:DNA replication"/>
    <property type="evidence" value="ECO:0007669"/>
    <property type="project" value="InterPro"/>
</dbReference>
<comment type="similarity">
    <text evidence="3">Belongs to the helicase family. RecQ subfamily.</text>
</comment>
<dbReference type="SMART" id="SM00341">
    <property type="entry name" value="HRDC"/>
    <property type="match status" value="1"/>
</dbReference>
<dbReference type="SUPFAM" id="SSF46785">
    <property type="entry name" value="Winged helix' DNA-binding domain"/>
    <property type="match status" value="1"/>
</dbReference>
<keyword evidence="13" id="KW-0234">DNA repair</keyword>
<keyword evidence="12" id="KW-0233">DNA recombination</keyword>
<keyword evidence="4" id="KW-0479">Metal-binding</keyword>
<evidence type="ECO:0000256" key="10">
    <source>
        <dbReference type="ARBA" id="ARBA00022840"/>
    </source>
</evidence>
<dbReference type="NCBIfam" id="TIGR01389">
    <property type="entry name" value="recQ"/>
    <property type="match status" value="1"/>
</dbReference>
<dbReference type="GO" id="GO:0003677">
    <property type="term" value="F:DNA binding"/>
    <property type="evidence" value="ECO:0007669"/>
    <property type="project" value="UniProtKB-KW"/>
</dbReference>
<keyword evidence="7 20" id="KW-0378">Hydrolase</keyword>
<keyword evidence="14" id="KW-0413">Isomerase</keyword>
<dbReference type="EMBL" id="JAESWA010000029">
    <property type="protein sequence ID" value="MBL4933991.1"/>
    <property type="molecule type" value="Genomic_DNA"/>
</dbReference>
<comment type="catalytic activity">
    <reaction evidence="15">
        <text>Couples ATP hydrolysis with the unwinding of duplex DNA by translocating in the 3'-5' direction.</text>
        <dbReference type="EC" id="5.6.2.4"/>
    </reaction>
</comment>
<evidence type="ECO:0000256" key="3">
    <source>
        <dbReference type="ARBA" id="ARBA00005446"/>
    </source>
</evidence>
<evidence type="ECO:0000256" key="7">
    <source>
        <dbReference type="ARBA" id="ARBA00022801"/>
    </source>
</evidence>
<accession>A0A937FKM2</accession>
<evidence type="ECO:0000256" key="1">
    <source>
        <dbReference type="ARBA" id="ARBA00001946"/>
    </source>
</evidence>
<dbReference type="SUPFAM" id="SSF52540">
    <property type="entry name" value="P-loop containing nucleoside triphosphate hydrolases"/>
    <property type="match status" value="1"/>
</dbReference>
<dbReference type="EC" id="5.6.2.4" evidence="16"/>
<dbReference type="InterPro" id="IPR011545">
    <property type="entry name" value="DEAD/DEAH_box_helicase_dom"/>
</dbReference>
<evidence type="ECO:0000259" key="18">
    <source>
        <dbReference type="PROSITE" id="PS51192"/>
    </source>
</evidence>
<dbReference type="InterPro" id="IPR036390">
    <property type="entry name" value="WH_DNA-bd_sf"/>
</dbReference>
<keyword evidence="9" id="KW-0862">Zinc</keyword>
<dbReference type="AlphaFoldDB" id="A0A937FKM2"/>
<feature type="domain" description="Helicase C-terminal" evidence="19">
    <location>
        <begin position="204"/>
        <end position="367"/>
    </location>
</feature>
<sequence length="586" mass="67276">MYLRKEAEKILQDIYGYTEFKEGQWEIINSILHGKDTFGILSTGAGKSVCYQIPALLLPGITLVISPLISLMKDQVDSLNQLGIDAVYINSSITLEKVKLIEKEILSGKYKIVYMAPERLNSKFTLKLCNSILISQIAIDEAHCVSQWGHDFRTSYREISPFISKLNSSPVISAFTATATEDVRKDTIKLLNLSDPYIYVGSFNRENLIIYINKEEDKLEFVKDYLRDNTSSGIVYCLTKKEVDGLYDYLNDIGFSVAKYHGGMKEEERNFNQEEFLLDNRNTMIATNAFGMGIDKSNIRYIIHFSIPKNLESYYQEIGRGGRDGESCKCHLLYSREDIASVEYLINTTSLINRREIELRKLNEFLAFCESEKCYKEYILNYFGEKTTNGYCNNCSNCFENEDILDFTIEAQKILSCVYRTQQSYGISVLIDILRGVKGPKIIQNTLNNLSTFGIMREYSSSYIRTIIKGLIDNGYVQLKEGTYSMLKLNDKSIRILKGDSKVFLKLDKSATMVCEDEELFKKLRIYRKDKSVEEKVKPYILFSDRTLIELANKKPKNEEELISIQGIGERKLKNYGSDLLKIINN</sequence>
<reference evidence="20" key="1">
    <citation type="submission" date="2021-01" db="EMBL/GenBank/DDBJ databases">
        <title>Genome public.</title>
        <authorList>
            <person name="Liu C."/>
            <person name="Sun Q."/>
        </authorList>
    </citation>
    <scope>NUCLEOTIDE SEQUENCE</scope>
    <source>
        <strain evidence="20">YIM B02565</strain>
    </source>
</reference>
<evidence type="ECO:0000259" key="17">
    <source>
        <dbReference type="PROSITE" id="PS50967"/>
    </source>
</evidence>
<evidence type="ECO:0000313" key="21">
    <source>
        <dbReference type="Proteomes" id="UP000623681"/>
    </source>
</evidence>
<dbReference type="SUPFAM" id="SSF47819">
    <property type="entry name" value="HRDC-like"/>
    <property type="match status" value="1"/>
</dbReference>
<gene>
    <name evidence="20" type="primary">recQ</name>
    <name evidence="20" type="ORF">JK634_19570</name>
</gene>
<dbReference type="GO" id="GO:0043138">
    <property type="term" value="F:3'-5' DNA helicase activity"/>
    <property type="evidence" value="ECO:0007669"/>
    <property type="project" value="UniProtKB-EC"/>
</dbReference>
<evidence type="ECO:0000259" key="19">
    <source>
        <dbReference type="PROSITE" id="PS51194"/>
    </source>
</evidence>
<dbReference type="Gene3D" id="1.10.150.80">
    <property type="entry name" value="HRDC domain"/>
    <property type="match status" value="1"/>
</dbReference>
<dbReference type="SMART" id="SM00490">
    <property type="entry name" value="HELICc"/>
    <property type="match status" value="1"/>
</dbReference>
<comment type="cofactor">
    <cofactor evidence="2">
        <name>Zn(2+)</name>
        <dbReference type="ChEBI" id="CHEBI:29105"/>
    </cofactor>
</comment>
<evidence type="ECO:0000256" key="14">
    <source>
        <dbReference type="ARBA" id="ARBA00023235"/>
    </source>
</evidence>
<comment type="caution">
    <text evidence="20">The sequence shown here is derived from an EMBL/GenBank/DDBJ whole genome shotgun (WGS) entry which is preliminary data.</text>
</comment>
<dbReference type="PROSITE" id="PS51194">
    <property type="entry name" value="HELICASE_CTER"/>
    <property type="match status" value="1"/>
</dbReference>
<dbReference type="PANTHER" id="PTHR13710">
    <property type="entry name" value="DNA HELICASE RECQ FAMILY MEMBER"/>
    <property type="match status" value="1"/>
</dbReference>
<dbReference type="InterPro" id="IPR018982">
    <property type="entry name" value="RQC_domain"/>
</dbReference>
<dbReference type="InterPro" id="IPR036388">
    <property type="entry name" value="WH-like_DNA-bd_sf"/>
</dbReference>
<organism evidence="20 21">
    <name type="scientific">Clostridium paridis</name>
    <dbReference type="NCBI Taxonomy" id="2803863"/>
    <lineage>
        <taxon>Bacteria</taxon>
        <taxon>Bacillati</taxon>
        <taxon>Bacillota</taxon>
        <taxon>Clostridia</taxon>
        <taxon>Eubacteriales</taxon>
        <taxon>Clostridiaceae</taxon>
        <taxon>Clostridium</taxon>
    </lineage>
</organism>
<dbReference type="Pfam" id="PF09382">
    <property type="entry name" value="RQC"/>
    <property type="match status" value="1"/>
</dbReference>
<keyword evidence="10" id="KW-0067">ATP-binding</keyword>
<comment type="cofactor">
    <cofactor evidence="1">
        <name>Mg(2+)</name>
        <dbReference type="ChEBI" id="CHEBI:18420"/>
    </cofactor>
</comment>
<dbReference type="GO" id="GO:0006281">
    <property type="term" value="P:DNA repair"/>
    <property type="evidence" value="ECO:0007669"/>
    <property type="project" value="UniProtKB-KW"/>
</dbReference>
<evidence type="ECO:0000256" key="5">
    <source>
        <dbReference type="ARBA" id="ARBA00022741"/>
    </source>
</evidence>
<dbReference type="InterPro" id="IPR044876">
    <property type="entry name" value="HRDC_dom_sf"/>
</dbReference>
<name>A0A937FKM2_9CLOT</name>
<keyword evidence="21" id="KW-1185">Reference proteome</keyword>
<keyword evidence="6" id="KW-0227">DNA damage</keyword>
<dbReference type="InterPro" id="IPR006293">
    <property type="entry name" value="DNA_helicase_ATP-dep_RecQ_bac"/>
</dbReference>
<evidence type="ECO:0000256" key="6">
    <source>
        <dbReference type="ARBA" id="ARBA00022763"/>
    </source>
</evidence>
<dbReference type="GO" id="GO:0046872">
    <property type="term" value="F:metal ion binding"/>
    <property type="evidence" value="ECO:0007669"/>
    <property type="project" value="UniProtKB-KW"/>
</dbReference>
<dbReference type="PANTHER" id="PTHR13710:SF105">
    <property type="entry name" value="ATP-DEPENDENT DNA HELICASE Q1"/>
    <property type="match status" value="1"/>
</dbReference>
<dbReference type="Pfam" id="PF00570">
    <property type="entry name" value="HRDC"/>
    <property type="match status" value="1"/>
</dbReference>
<feature type="domain" description="HRDC" evidence="17">
    <location>
        <begin position="514"/>
        <end position="586"/>
    </location>
</feature>
<evidence type="ECO:0000256" key="9">
    <source>
        <dbReference type="ARBA" id="ARBA00022833"/>
    </source>
</evidence>
<dbReference type="InterPro" id="IPR001650">
    <property type="entry name" value="Helicase_C-like"/>
</dbReference>
<dbReference type="GO" id="GO:0005524">
    <property type="term" value="F:ATP binding"/>
    <property type="evidence" value="ECO:0007669"/>
    <property type="project" value="UniProtKB-KW"/>
</dbReference>
<dbReference type="FunFam" id="3.40.50.300:FF:001389">
    <property type="entry name" value="ATP-dependent DNA helicase RecQ"/>
    <property type="match status" value="1"/>
</dbReference>
<evidence type="ECO:0000256" key="15">
    <source>
        <dbReference type="ARBA" id="ARBA00034617"/>
    </source>
</evidence>
<evidence type="ECO:0000256" key="2">
    <source>
        <dbReference type="ARBA" id="ARBA00001947"/>
    </source>
</evidence>
<dbReference type="SMART" id="SM00487">
    <property type="entry name" value="DEXDc"/>
    <property type="match status" value="1"/>
</dbReference>
<dbReference type="InterPro" id="IPR004589">
    <property type="entry name" value="DNA_helicase_ATP-dep_RecQ"/>
</dbReference>
<evidence type="ECO:0000256" key="8">
    <source>
        <dbReference type="ARBA" id="ARBA00022806"/>
    </source>
</evidence>
<dbReference type="GO" id="GO:0009378">
    <property type="term" value="F:four-way junction helicase activity"/>
    <property type="evidence" value="ECO:0007669"/>
    <property type="project" value="TreeGrafter"/>
</dbReference>
<dbReference type="Gene3D" id="3.40.50.300">
    <property type="entry name" value="P-loop containing nucleotide triphosphate hydrolases"/>
    <property type="match status" value="2"/>
</dbReference>
<dbReference type="GO" id="GO:0043590">
    <property type="term" value="C:bacterial nucleoid"/>
    <property type="evidence" value="ECO:0007669"/>
    <property type="project" value="TreeGrafter"/>
</dbReference>
<dbReference type="InterPro" id="IPR002121">
    <property type="entry name" value="HRDC_dom"/>
</dbReference>
<protein>
    <recommendedName>
        <fullName evidence="16">DNA helicase RecQ</fullName>
        <ecNumber evidence="16">5.6.2.4</ecNumber>
    </recommendedName>
</protein>
<dbReference type="GO" id="GO:0009432">
    <property type="term" value="P:SOS response"/>
    <property type="evidence" value="ECO:0007669"/>
    <property type="project" value="UniProtKB-UniRule"/>
</dbReference>
<dbReference type="InterPro" id="IPR010997">
    <property type="entry name" value="HRDC-like_sf"/>
</dbReference>
<dbReference type="GO" id="GO:0006310">
    <property type="term" value="P:DNA recombination"/>
    <property type="evidence" value="ECO:0007669"/>
    <property type="project" value="UniProtKB-UniRule"/>
</dbReference>
<dbReference type="Gene3D" id="1.10.10.10">
    <property type="entry name" value="Winged helix-like DNA-binding domain superfamily/Winged helix DNA-binding domain"/>
    <property type="match status" value="1"/>
</dbReference>
<dbReference type="Pfam" id="PF00270">
    <property type="entry name" value="DEAD"/>
    <property type="match status" value="1"/>
</dbReference>
<dbReference type="RefSeq" id="WP_202769453.1">
    <property type="nucleotide sequence ID" value="NZ_JAESWA010000029.1"/>
</dbReference>
<evidence type="ECO:0000256" key="16">
    <source>
        <dbReference type="NCBIfam" id="TIGR01389"/>
    </source>
</evidence>
<dbReference type="Proteomes" id="UP000623681">
    <property type="component" value="Unassembled WGS sequence"/>
</dbReference>
<keyword evidence="8 20" id="KW-0347">Helicase</keyword>
<keyword evidence="11" id="KW-0238">DNA-binding</keyword>
<dbReference type="NCBIfam" id="TIGR00614">
    <property type="entry name" value="recQ_fam"/>
    <property type="match status" value="1"/>
</dbReference>
<dbReference type="InterPro" id="IPR027417">
    <property type="entry name" value="P-loop_NTPase"/>
</dbReference>